<comment type="similarity">
    <text evidence="7">Belongs to the mitochondrial carrier (TC 2.A.29) family.</text>
</comment>
<dbReference type="InterPro" id="IPR002067">
    <property type="entry name" value="MCP"/>
</dbReference>
<comment type="caution">
    <text evidence="8">The sequence shown here is derived from an EMBL/GenBank/DDBJ whole genome shotgun (WGS) entry which is preliminary data.</text>
</comment>
<evidence type="ECO:0000313" key="9">
    <source>
        <dbReference type="Proteomes" id="UP000799049"/>
    </source>
</evidence>
<dbReference type="SUPFAM" id="SSF103506">
    <property type="entry name" value="Mitochondrial carrier"/>
    <property type="match status" value="1"/>
</dbReference>
<proteinExistence type="inferred from homology"/>
<dbReference type="GO" id="GO:0016020">
    <property type="term" value="C:membrane"/>
    <property type="evidence" value="ECO:0007669"/>
    <property type="project" value="UniProtKB-SubCell"/>
</dbReference>
<organism evidence="8 9">
    <name type="scientific">Andalucia godoyi</name>
    <name type="common">Flagellate</name>
    <dbReference type="NCBI Taxonomy" id="505711"/>
    <lineage>
        <taxon>Eukaryota</taxon>
        <taxon>Discoba</taxon>
        <taxon>Jakobida</taxon>
        <taxon>Andalucina</taxon>
        <taxon>Andaluciidae</taxon>
        <taxon>Andalucia</taxon>
    </lineage>
</organism>
<evidence type="ECO:0000256" key="2">
    <source>
        <dbReference type="ARBA" id="ARBA00022448"/>
    </source>
</evidence>
<dbReference type="Pfam" id="PF00153">
    <property type="entry name" value="Mito_carr"/>
    <property type="match status" value="3"/>
</dbReference>
<evidence type="ECO:0000256" key="6">
    <source>
        <dbReference type="PROSITE-ProRule" id="PRU00282"/>
    </source>
</evidence>
<feature type="repeat" description="Solcar" evidence="6">
    <location>
        <begin position="109"/>
        <end position="222"/>
    </location>
</feature>
<evidence type="ECO:0000256" key="3">
    <source>
        <dbReference type="ARBA" id="ARBA00022692"/>
    </source>
</evidence>
<evidence type="ECO:0000256" key="5">
    <source>
        <dbReference type="ARBA" id="ARBA00023136"/>
    </source>
</evidence>
<evidence type="ECO:0000256" key="1">
    <source>
        <dbReference type="ARBA" id="ARBA00004141"/>
    </source>
</evidence>
<dbReference type="PANTHER" id="PTHR24089">
    <property type="entry name" value="SOLUTE CARRIER FAMILY 25"/>
    <property type="match status" value="1"/>
</dbReference>
<dbReference type="InterPro" id="IPR023395">
    <property type="entry name" value="MCP_dom_sf"/>
</dbReference>
<feature type="repeat" description="Solcar" evidence="6">
    <location>
        <begin position="13"/>
        <end position="101"/>
    </location>
</feature>
<dbReference type="PROSITE" id="PS50920">
    <property type="entry name" value="SOLCAR"/>
    <property type="match status" value="3"/>
</dbReference>
<evidence type="ECO:0000256" key="7">
    <source>
        <dbReference type="RuleBase" id="RU000488"/>
    </source>
</evidence>
<gene>
    <name evidence="8" type="ORF">ANDGO_04953</name>
</gene>
<reference evidence="8" key="1">
    <citation type="submission" date="2019-09" db="EMBL/GenBank/DDBJ databases">
        <title>The Mitochondrial Proteome of the Jakobid, Andalucia godoyi, a Protist With the Most Gene-Rich and Bacteria-Like Mitochondrial Genome.</title>
        <authorList>
            <person name="Gray M.W."/>
            <person name="Burger G."/>
            <person name="Derelle R."/>
            <person name="Klimes V."/>
            <person name="Leger M."/>
            <person name="Sarrasin M."/>
            <person name="Vlcek C."/>
            <person name="Roger A.J."/>
            <person name="Elias M."/>
            <person name="Lang B.F."/>
        </authorList>
    </citation>
    <scope>NUCLEOTIDE SEQUENCE</scope>
    <source>
        <strain evidence="8">And28</strain>
    </source>
</reference>
<keyword evidence="4" id="KW-0677">Repeat</keyword>
<dbReference type="Proteomes" id="UP000799049">
    <property type="component" value="Unassembled WGS sequence"/>
</dbReference>
<dbReference type="GO" id="GO:0055085">
    <property type="term" value="P:transmembrane transport"/>
    <property type="evidence" value="ECO:0007669"/>
    <property type="project" value="InterPro"/>
</dbReference>
<evidence type="ECO:0000313" key="8">
    <source>
        <dbReference type="EMBL" id="KAF0852985.1"/>
    </source>
</evidence>
<keyword evidence="3 6" id="KW-0812">Transmembrane</keyword>
<keyword evidence="2 7" id="KW-0813">Transport</keyword>
<sequence length="334" mass="35916">MQADRSSKSSRLAPSWPSFISGAVAGILSKTTVAPLDRAKILLQTRSHLLPSHASRTVSLIRHLHRTEGFRSLFAGNLSTIIRIAPYGAISFSSYEYIKQLLDAHDPRANPLRGIAAGSLAGACAVACTYPLDVLRTRLAYESKALNHNPGTGIGAPHGVQETSAHIRAHLLSSRPRMVDMARIISVSGGPRAWFAGLGTTLAGIVPYAGTNFFTNDWLKAHAALFFSSATSGDTDSSVRSSLAPPIPVWARMVCGGLAGALGQGVAYPLDVVRRTQQVRPGVAFHHVVQEIWSRAGIRGFYRGITINFAKVVPMVAVSFTTYDVLKNWLSQYA</sequence>
<dbReference type="InterPro" id="IPR018108">
    <property type="entry name" value="MCP_transmembrane"/>
</dbReference>
<protein>
    <submittedName>
        <fullName evidence="8">Mitochondrial solute carrier family 25 (Mitochondrial carrier protein) member 16</fullName>
    </submittedName>
</protein>
<keyword evidence="9" id="KW-1185">Reference proteome</keyword>
<name>A0A8K0AIU9_ANDGO</name>
<dbReference type="AlphaFoldDB" id="A0A8K0AIU9"/>
<feature type="repeat" description="Solcar" evidence="6">
    <location>
        <begin position="247"/>
        <end position="329"/>
    </location>
</feature>
<dbReference type="OrthoDB" id="270584at2759"/>
<accession>A0A8K0AIU9</accession>
<comment type="subcellular location">
    <subcellularLocation>
        <location evidence="1">Membrane</location>
        <topology evidence="1">Multi-pass membrane protein</topology>
    </subcellularLocation>
</comment>
<evidence type="ECO:0000256" key="4">
    <source>
        <dbReference type="ARBA" id="ARBA00022737"/>
    </source>
</evidence>
<dbReference type="EMBL" id="VRVR01000006">
    <property type="protein sequence ID" value="KAF0852985.1"/>
    <property type="molecule type" value="Genomic_DNA"/>
</dbReference>
<dbReference type="Gene3D" id="1.50.40.10">
    <property type="entry name" value="Mitochondrial carrier domain"/>
    <property type="match status" value="1"/>
</dbReference>
<keyword evidence="5 6" id="KW-0472">Membrane</keyword>
<dbReference type="PRINTS" id="PR00926">
    <property type="entry name" value="MITOCARRIER"/>
</dbReference>